<evidence type="ECO:0000313" key="2">
    <source>
        <dbReference type="EMBL" id="RGP59206.1"/>
    </source>
</evidence>
<feature type="transmembrane region" description="Helical" evidence="1">
    <location>
        <begin position="138"/>
        <end position="158"/>
    </location>
</feature>
<dbReference type="STRING" id="5514.A0A395RGI3"/>
<dbReference type="EMBL" id="PXOF01000229">
    <property type="protein sequence ID" value="RGP59206.1"/>
    <property type="molecule type" value="Genomic_DNA"/>
</dbReference>
<name>A0A395RGI3_FUSSP</name>
<dbReference type="PANTHER" id="PTHR37577:SF1">
    <property type="entry name" value="INTEGRAL MEMBRANE PROTEIN"/>
    <property type="match status" value="1"/>
</dbReference>
<feature type="transmembrane region" description="Helical" evidence="1">
    <location>
        <begin position="351"/>
        <end position="369"/>
    </location>
</feature>
<dbReference type="PANTHER" id="PTHR37577">
    <property type="entry name" value="INTEGRAL MEMBRANE PROTEIN"/>
    <property type="match status" value="1"/>
</dbReference>
<gene>
    <name evidence="2" type="ORF">FSPOR_11499</name>
</gene>
<keyword evidence="1" id="KW-0812">Transmembrane</keyword>
<proteinExistence type="predicted"/>
<sequence length="387" mass="44142">MGGSCDSSVSCEFNFTKGAEVAFDADPDVAGIGLIVSFFITAWLAYAIAIFTYFLLEGVLDENYLFNTRFDIEMHAMVKSLFQNTYFCNALSKIRKRVSRDLMKKVCLMFCDQQLITGASVLIVGYSKHCDITQYHFYIAANLGMACFATFQALLPICGSELHDGLRKGWRMAWISAIFACVLVLNFVIYNDYFLAAKHFGLSMHCVWKELPGYFTPRLMPYVVIGTLFDVWSYFSIVMYLYPALMAKKPLPYLYSRLLSFMMLPTWFYLWAKDCKASKRPKFLWLLLKALAGLIFVVLFTLRELSGSLSVDLVRVFFYLIQSTNSVAWARQKAEINGRKGSEDTWGFGQILPMLLLALPTLAFIEALVRQYSTPALDTIHFILYKS</sequence>
<reference evidence="2 3" key="1">
    <citation type="journal article" date="2018" name="PLoS Pathog.">
        <title>Evolution of structural diversity of trichothecenes, a family of toxins produced by plant pathogenic and entomopathogenic fungi.</title>
        <authorList>
            <person name="Proctor R.H."/>
            <person name="McCormick S.P."/>
            <person name="Kim H.S."/>
            <person name="Cardoza R.E."/>
            <person name="Stanley A.M."/>
            <person name="Lindo L."/>
            <person name="Kelly A."/>
            <person name="Brown D.W."/>
            <person name="Lee T."/>
            <person name="Vaughan M.M."/>
            <person name="Alexander N.J."/>
            <person name="Busman M."/>
            <person name="Gutierrez S."/>
        </authorList>
    </citation>
    <scope>NUCLEOTIDE SEQUENCE [LARGE SCALE GENOMIC DNA]</scope>
    <source>
        <strain evidence="2 3">NRRL 3299</strain>
    </source>
</reference>
<comment type="caution">
    <text evidence="2">The sequence shown here is derived from an EMBL/GenBank/DDBJ whole genome shotgun (WGS) entry which is preliminary data.</text>
</comment>
<feature type="transmembrane region" description="Helical" evidence="1">
    <location>
        <begin position="170"/>
        <end position="190"/>
    </location>
</feature>
<dbReference type="InterPro" id="IPR053018">
    <property type="entry name" value="Elsinochrome_Biosynth-Asso"/>
</dbReference>
<dbReference type="Proteomes" id="UP000266152">
    <property type="component" value="Unassembled WGS sequence"/>
</dbReference>
<protein>
    <submittedName>
        <fullName evidence="2">Uncharacterized protein</fullName>
    </submittedName>
</protein>
<feature type="transmembrane region" description="Helical" evidence="1">
    <location>
        <begin position="283"/>
        <end position="302"/>
    </location>
</feature>
<dbReference type="AlphaFoldDB" id="A0A395RGI3"/>
<keyword evidence="3" id="KW-1185">Reference proteome</keyword>
<organism evidence="2 3">
    <name type="scientific">Fusarium sporotrichioides</name>
    <dbReference type="NCBI Taxonomy" id="5514"/>
    <lineage>
        <taxon>Eukaryota</taxon>
        <taxon>Fungi</taxon>
        <taxon>Dikarya</taxon>
        <taxon>Ascomycota</taxon>
        <taxon>Pezizomycotina</taxon>
        <taxon>Sordariomycetes</taxon>
        <taxon>Hypocreomycetidae</taxon>
        <taxon>Hypocreales</taxon>
        <taxon>Nectriaceae</taxon>
        <taxon>Fusarium</taxon>
    </lineage>
</organism>
<feature type="transmembrane region" description="Helical" evidence="1">
    <location>
        <begin position="254"/>
        <end position="271"/>
    </location>
</feature>
<keyword evidence="1" id="KW-0472">Membrane</keyword>
<accession>A0A395RGI3</accession>
<evidence type="ECO:0000256" key="1">
    <source>
        <dbReference type="SAM" id="Phobius"/>
    </source>
</evidence>
<feature type="transmembrane region" description="Helical" evidence="1">
    <location>
        <begin position="219"/>
        <end position="242"/>
    </location>
</feature>
<keyword evidence="1" id="KW-1133">Transmembrane helix</keyword>
<evidence type="ECO:0000313" key="3">
    <source>
        <dbReference type="Proteomes" id="UP000266152"/>
    </source>
</evidence>
<feature type="transmembrane region" description="Helical" evidence="1">
    <location>
        <begin position="32"/>
        <end position="56"/>
    </location>
</feature>